<dbReference type="RefSeq" id="WP_040992390.1">
    <property type="nucleotide sequence ID" value="NZ_JTKH01000024.1"/>
</dbReference>
<accession>A0A0C2NQK0</accession>
<keyword evidence="1" id="KW-0472">Membrane</keyword>
<dbReference type="EMBL" id="JTKH01000024">
    <property type="protein sequence ID" value="KII76452.1"/>
    <property type="molecule type" value="Genomic_DNA"/>
</dbReference>
<comment type="caution">
    <text evidence="2">The sequence shown here is derived from an EMBL/GenBank/DDBJ whole genome shotgun (WGS) entry which is preliminary data.</text>
</comment>
<evidence type="ECO:0000313" key="2">
    <source>
        <dbReference type="EMBL" id="KII76452.1"/>
    </source>
</evidence>
<sequence>MHRQWWLAIVVMLPVLVWAETGQEGGDEPAGQALVQINMSLELEGIERSIDATKQSLDSIGEALQRISHSDTLTDEQKEVLGHTLNNLDQLTLLSQQSMAKLPQAFNQTSDKLVTTSQHFLDDIQLKLLLIVGAIAVILLAALAGLYWFVVRPLQATLITASGNVSSMAKAIQITAQALENSTNKQQEIMQKLDKNAD</sequence>
<proteinExistence type="predicted"/>
<evidence type="ECO:0008006" key="4">
    <source>
        <dbReference type="Google" id="ProtNLM"/>
    </source>
</evidence>
<evidence type="ECO:0000256" key="1">
    <source>
        <dbReference type="SAM" id="Phobius"/>
    </source>
</evidence>
<dbReference type="Proteomes" id="UP000031672">
    <property type="component" value="Unassembled WGS sequence"/>
</dbReference>
<keyword evidence="1" id="KW-0812">Transmembrane</keyword>
<evidence type="ECO:0000313" key="3">
    <source>
        <dbReference type="Proteomes" id="UP000031672"/>
    </source>
</evidence>
<keyword evidence="1" id="KW-1133">Transmembrane helix</keyword>
<organism evidence="2 3">
    <name type="scientific">Vibrio renipiscarius</name>
    <dbReference type="NCBI Taxonomy" id="1461322"/>
    <lineage>
        <taxon>Bacteria</taxon>
        <taxon>Pseudomonadati</taxon>
        <taxon>Pseudomonadota</taxon>
        <taxon>Gammaproteobacteria</taxon>
        <taxon>Vibrionales</taxon>
        <taxon>Vibrionaceae</taxon>
        <taxon>Vibrio</taxon>
    </lineage>
</organism>
<keyword evidence="3" id="KW-1185">Reference proteome</keyword>
<reference evidence="2 3" key="1">
    <citation type="submission" date="2014-11" db="EMBL/GenBank/DDBJ databases">
        <title>Draft Genome Sequence of Vibrio piscirenalis strains CECT 8603T and CECT 8604, two marine Gammaproteobacterium isolated from cultured gilthead sea bream (Sparus aurata).</title>
        <authorList>
            <person name="Arahal D.R."/>
            <person name="Rodrigo-Torres L."/>
            <person name="Lucena T."/>
            <person name="Pujalte M.J."/>
        </authorList>
    </citation>
    <scope>NUCLEOTIDE SEQUENCE [LARGE SCALE GENOMIC DNA]</scope>
    <source>
        <strain evidence="2 3">DCR 1-4-2</strain>
    </source>
</reference>
<name>A0A0C2NEJ1_9VIBR</name>
<dbReference type="STRING" id="1461322.OJ16_16825"/>
<accession>A0A0C2NEJ1</accession>
<gene>
    <name evidence="2" type="ORF">OJ16_16825</name>
</gene>
<dbReference type="OrthoDB" id="5878052at2"/>
<protein>
    <recommendedName>
        <fullName evidence="4">GTP-binding protein</fullName>
    </recommendedName>
</protein>
<dbReference type="AlphaFoldDB" id="A0A0C2NEJ1"/>
<feature type="transmembrane region" description="Helical" evidence="1">
    <location>
        <begin position="128"/>
        <end position="150"/>
    </location>
</feature>